<evidence type="ECO:0000256" key="1">
    <source>
        <dbReference type="SAM" id="MobiDB-lite"/>
    </source>
</evidence>
<organism evidence="2 3">
    <name type="scientific">Mikania micrantha</name>
    <name type="common">bitter vine</name>
    <dbReference type="NCBI Taxonomy" id="192012"/>
    <lineage>
        <taxon>Eukaryota</taxon>
        <taxon>Viridiplantae</taxon>
        <taxon>Streptophyta</taxon>
        <taxon>Embryophyta</taxon>
        <taxon>Tracheophyta</taxon>
        <taxon>Spermatophyta</taxon>
        <taxon>Magnoliopsida</taxon>
        <taxon>eudicotyledons</taxon>
        <taxon>Gunneridae</taxon>
        <taxon>Pentapetalae</taxon>
        <taxon>asterids</taxon>
        <taxon>campanulids</taxon>
        <taxon>Asterales</taxon>
        <taxon>Asteraceae</taxon>
        <taxon>Asteroideae</taxon>
        <taxon>Heliantheae alliance</taxon>
        <taxon>Eupatorieae</taxon>
        <taxon>Mikania</taxon>
    </lineage>
</organism>
<comment type="caution">
    <text evidence="2">The sequence shown here is derived from an EMBL/GenBank/DDBJ whole genome shotgun (WGS) entry which is preliminary data.</text>
</comment>
<dbReference type="PANTHER" id="PTHR47150">
    <property type="entry name" value="OS12G0169200 PROTEIN"/>
    <property type="match status" value="1"/>
</dbReference>
<gene>
    <name evidence="2" type="ORF">E3N88_08923</name>
</gene>
<dbReference type="PANTHER" id="PTHR47150:SF6">
    <property type="entry name" value="OS01G0872900 PROTEIN"/>
    <property type="match status" value="1"/>
</dbReference>
<dbReference type="Pfam" id="PF04827">
    <property type="entry name" value="Plant_tran"/>
    <property type="match status" value="1"/>
</dbReference>
<dbReference type="InterPro" id="IPR006912">
    <property type="entry name" value="Harbinger_derived_prot"/>
</dbReference>
<keyword evidence="3" id="KW-1185">Reference proteome</keyword>
<dbReference type="EMBL" id="SZYD01000004">
    <property type="protein sequence ID" value="KAD6454217.1"/>
    <property type="molecule type" value="Genomic_DNA"/>
</dbReference>
<sequence length="413" mass="47584">MYPLYPNNYFNLGDLNDYSPSLLFSNPVEDFVIQSPQSSQNAGKESQANKWDAAEDIALVSACGMSLKDVENDTHKIYEQESGCKFNDSVVFYEVMCKHQKWDLQLKYDTTRSRLECEVGNEESGGRRKRSRTNEEGDYCVNSNPEVSTTGGSTIKRPTGRDSAKKKGKGKAYNELAEELHAMRVTRDSEIELMRKRIKLEQLRDENSSNGSDSSNLNEYDESEAQFFEQNQQLDDIMKVYRCYAGVSIWDFSYAHDEYLRMSETVTRDSLTRLHRLHAQAMEKLSNRLGRTIYRHDKATIILEFVASYDLWIWHAFFGTRGSCNDINVLHRSPIFDDVLSGRAPNVSYVVNGREYNMAYYLTNGIYPPWETFVKSITSPQLRKDKLFAQHQEANRKDVERAFGVLQACFAFL</sequence>
<proteinExistence type="predicted"/>
<dbReference type="Proteomes" id="UP000326396">
    <property type="component" value="Linkage Group LG12"/>
</dbReference>
<evidence type="ECO:0000313" key="2">
    <source>
        <dbReference type="EMBL" id="KAD6454217.1"/>
    </source>
</evidence>
<feature type="region of interest" description="Disordered" evidence="1">
    <location>
        <begin position="118"/>
        <end position="171"/>
    </location>
</feature>
<protein>
    <submittedName>
        <fullName evidence="2">Uncharacterized protein</fullName>
    </submittedName>
</protein>
<evidence type="ECO:0000313" key="3">
    <source>
        <dbReference type="Proteomes" id="UP000326396"/>
    </source>
</evidence>
<reference evidence="2 3" key="1">
    <citation type="submission" date="2019-05" db="EMBL/GenBank/DDBJ databases">
        <title>Mikania micrantha, genome provides insights into the molecular mechanism of rapid growth.</title>
        <authorList>
            <person name="Liu B."/>
        </authorList>
    </citation>
    <scope>NUCLEOTIDE SEQUENCE [LARGE SCALE GENOMIC DNA]</scope>
    <source>
        <strain evidence="2">NLD-2019</strain>
        <tissue evidence="2">Leaf</tissue>
    </source>
</reference>
<name>A0A5N6PIK6_9ASTR</name>
<dbReference type="OrthoDB" id="908940at2759"/>
<accession>A0A5N6PIK6</accession>
<feature type="compositionally biased region" description="Polar residues" evidence="1">
    <location>
        <begin position="141"/>
        <end position="153"/>
    </location>
</feature>
<dbReference type="AlphaFoldDB" id="A0A5N6PIK6"/>